<dbReference type="AlphaFoldDB" id="A0A6G7YRL7"/>
<protein>
    <submittedName>
        <fullName evidence="2">Uncharacterized protein</fullName>
    </submittedName>
</protein>
<organism evidence="2 3">
    <name type="scientific">Sphingomonas piscis</name>
    <dbReference type="NCBI Taxonomy" id="2714943"/>
    <lineage>
        <taxon>Bacteria</taxon>
        <taxon>Pseudomonadati</taxon>
        <taxon>Pseudomonadota</taxon>
        <taxon>Alphaproteobacteria</taxon>
        <taxon>Sphingomonadales</taxon>
        <taxon>Sphingomonadaceae</taxon>
        <taxon>Sphingomonas</taxon>
    </lineage>
</organism>
<dbReference type="RefSeq" id="WP_166411771.1">
    <property type="nucleotide sequence ID" value="NZ_CP049869.1"/>
</dbReference>
<keyword evidence="1" id="KW-0472">Membrane</keyword>
<dbReference type="EMBL" id="CP049869">
    <property type="protein sequence ID" value="QIK79383.1"/>
    <property type="molecule type" value="Genomic_DNA"/>
</dbReference>
<name>A0A6G7YRL7_9SPHN</name>
<evidence type="ECO:0000256" key="1">
    <source>
        <dbReference type="SAM" id="Phobius"/>
    </source>
</evidence>
<dbReference type="KEGG" id="spii:G7077_11185"/>
<gene>
    <name evidence="2" type="ORF">G7077_11185</name>
</gene>
<feature type="transmembrane region" description="Helical" evidence="1">
    <location>
        <begin position="12"/>
        <end position="31"/>
    </location>
</feature>
<sequence length="132" mass="14906">MIRRLPELDNVLLNQIRVGILFTLFMTIGLRARGGNAGLHKRMMILGTAIALPPAFARMTWLPTTMPGSPLAQDLYVLLAVSPMFAWDVIRNRSVHRAYWVWLAGFVAVSAIVHLLWDTPWWHAAARQMMGV</sequence>
<keyword evidence="3" id="KW-1185">Reference proteome</keyword>
<reference evidence="2 3" key="1">
    <citation type="submission" date="2020-03" db="EMBL/GenBank/DDBJ databases">
        <title>Sphingomonas sp. nov., isolated from fish.</title>
        <authorList>
            <person name="Hyun D.-W."/>
            <person name="Bae J.-W."/>
        </authorList>
    </citation>
    <scope>NUCLEOTIDE SEQUENCE [LARGE SCALE GENOMIC DNA]</scope>
    <source>
        <strain evidence="2 3">HDW15B</strain>
    </source>
</reference>
<keyword evidence="1" id="KW-1133">Transmembrane helix</keyword>
<keyword evidence="1" id="KW-0812">Transmembrane</keyword>
<dbReference type="Proteomes" id="UP000503222">
    <property type="component" value="Chromosome"/>
</dbReference>
<accession>A0A6G7YRL7</accession>
<feature type="transmembrane region" description="Helical" evidence="1">
    <location>
        <begin position="99"/>
        <end position="117"/>
    </location>
</feature>
<proteinExistence type="predicted"/>
<evidence type="ECO:0000313" key="3">
    <source>
        <dbReference type="Proteomes" id="UP000503222"/>
    </source>
</evidence>
<evidence type="ECO:0000313" key="2">
    <source>
        <dbReference type="EMBL" id="QIK79383.1"/>
    </source>
</evidence>